<protein>
    <submittedName>
        <fullName evidence="2">Uncharacterized protein</fullName>
    </submittedName>
</protein>
<feature type="non-terminal residue" evidence="2">
    <location>
        <position position="49"/>
    </location>
</feature>
<reference evidence="2 3" key="1">
    <citation type="submission" date="2019-12" db="EMBL/GenBank/DDBJ databases">
        <title>Whole genome sequencing of endophytic Actinobacterium Micromonospora sp. MPMI6T.</title>
        <authorList>
            <person name="Evv R."/>
            <person name="Podile A.R."/>
        </authorList>
    </citation>
    <scope>NUCLEOTIDE SEQUENCE [LARGE SCALE GENOMIC DNA]</scope>
    <source>
        <strain evidence="2 3">MPMI6</strain>
    </source>
</reference>
<organism evidence="2 3">
    <name type="scientific">Micromonospora echinofusca</name>
    <dbReference type="NCBI Taxonomy" id="47858"/>
    <lineage>
        <taxon>Bacteria</taxon>
        <taxon>Bacillati</taxon>
        <taxon>Actinomycetota</taxon>
        <taxon>Actinomycetes</taxon>
        <taxon>Micromonosporales</taxon>
        <taxon>Micromonosporaceae</taxon>
        <taxon>Micromonospora</taxon>
    </lineage>
</organism>
<keyword evidence="3" id="KW-1185">Reference proteome</keyword>
<evidence type="ECO:0000256" key="1">
    <source>
        <dbReference type="SAM" id="MobiDB-lite"/>
    </source>
</evidence>
<proteinExistence type="predicted"/>
<name>A0ABS3VTC8_MICEH</name>
<comment type="caution">
    <text evidence="2">The sequence shown here is derived from an EMBL/GenBank/DDBJ whole genome shotgun (WGS) entry which is preliminary data.</text>
</comment>
<dbReference type="EMBL" id="WVUH01000146">
    <property type="protein sequence ID" value="MBO4207796.1"/>
    <property type="molecule type" value="Genomic_DNA"/>
</dbReference>
<feature type="region of interest" description="Disordered" evidence="1">
    <location>
        <begin position="1"/>
        <end position="28"/>
    </location>
</feature>
<gene>
    <name evidence="2" type="ORF">GSF22_17555</name>
</gene>
<dbReference type="Proteomes" id="UP000823521">
    <property type="component" value="Unassembled WGS sequence"/>
</dbReference>
<sequence length="49" mass="5104">MSGDVQPCSVFASSSTASDPGRCTQPAQPAWGIGLATVTADEQVLDTWY</sequence>
<evidence type="ECO:0000313" key="2">
    <source>
        <dbReference type="EMBL" id="MBO4207796.1"/>
    </source>
</evidence>
<evidence type="ECO:0000313" key="3">
    <source>
        <dbReference type="Proteomes" id="UP000823521"/>
    </source>
</evidence>
<accession>A0ABS3VTC8</accession>